<dbReference type="EMBL" id="DVOF01000056">
    <property type="protein sequence ID" value="HIV02278.1"/>
    <property type="molecule type" value="Genomic_DNA"/>
</dbReference>
<proteinExistence type="predicted"/>
<reference evidence="1" key="1">
    <citation type="submission" date="2020-10" db="EMBL/GenBank/DDBJ databases">
        <authorList>
            <person name="Gilroy R."/>
        </authorList>
    </citation>
    <scope>NUCLEOTIDE SEQUENCE</scope>
    <source>
        <strain evidence="1">4920</strain>
    </source>
</reference>
<dbReference type="AlphaFoldDB" id="A0A9D1NFQ7"/>
<protein>
    <submittedName>
        <fullName evidence="1">Uncharacterized protein</fullName>
    </submittedName>
</protein>
<evidence type="ECO:0000313" key="1">
    <source>
        <dbReference type="EMBL" id="HIV02278.1"/>
    </source>
</evidence>
<reference evidence="1" key="2">
    <citation type="journal article" date="2021" name="PeerJ">
        <title>Extensive microbial diversity within the chicken gut microbiome revealed by metagenomics and culture.</title>
        <authorList>
            <person name="Gilroy R."/>
            <person name="Ravi A."/>
            <person name="Getino M."/>
            <person name="Pursley I."/>
            <person name="Horton D.L."/>
            <person name="Alikhan N.F."/>
            <person name="Baker D."/>
            <person name="Gharbi K."/>
            <person name="Hall N."/>
            <person name="Watson M."/>
            <person name="Adriaenssens E.M."/>
            <person name="Foster-Nyarko E."/>
            <person name="Jarju S."/>
            <person name="Secka A."/>
            <person name="Antonio M."/>
            <person name="Oren A."/>
            <person name="Chaudhuri R.R."/>
            <person name="La Ragione R."/>
            <person name="Hildebrand F."/>
            <person name="Pallen M.J."/>
        </authorList>
    </citation>
    <scope>NUCLEOTIDE SEQUENCE</scope>
    <source>
        <strain evidence="1">4920</strain>
    </source>
</reference>
<gene>
    <name evidence="1" type="ORF">IAC74_01790</name>
</gene>
<evidence type="ECO:0000313" key="2">
    <source>
        <dbReference type="Proteomes" id="UP000886743"/>
    </source>
</evidence>
<organism evidence="1 2">
    <name type="scientific">Candidatus Aphodoplasma excrementigallinarum</name>
    <dbReference type="NCBI Taxonomy" id="2840673"/>
    <lineage>
        <taxon>Bacteria</taxon>
        <taxon>Bacillati</taxon>
        <taxon>Bacillota</taxon>
        <taxon>Clostridia</taxon>
        <taxon>Eubacteriales</taxon>
        <taxon>Candidatus Aphodoplasma</taxon>
    </lineage>
</organism>
<accession>A0A9D1NFQ7</accession>
<name>A0A9D1NFQ7_9FIRM</name>
<dbReference type="Proteomes" id="UP000886743">
    <property type="component" value="Unassembled WGS sequence"/>
</dbReference>
<comment type="caution">
    <text evidence="1">The sequence shown here is derived from an EMBL/GenBank/DDBJ whole genome shotgun (WGS) entry which is preliminary data.</text>
</comment>
<sequence length="65" mass="7739">MEVDYRIKNCETYGYAEPWEQEPFLRCSVCGGAINAGEDYYEFYDDPVCCACEFDYVLRHFHRYG</sequence>